<dbReference type="Proteomes" id="UP001230426">
    <property type="component" value="Unassembled WGS sequence"/>
</dbReference>
<dbReference type="RefSeq" id="WP_306876396.1">
    <property type="nucleotide sequence ID" value="NZ_JAUSRB010000004.1"/>
</dbReference>
<evidence type="ECO:0000256" key="1">
    <source>
        <dbReference type="SAM" id="MobiDB-lite"/>
    </source>
</evidence>
<protein>
    <submittedName>
        <fullName evidence="2">Uncharacterized protein</fullName>
    </submittedName>
</protein>
<sequence length="382" mass="42025">MATYPNGYRAWPTKRDLSQTIIESHTNDVQDEIRATQTVLGVNPQIANNNPGGLVIDYTTVADRLTSHTRGEHLPYYQGAVRNYRLNTAPLLVGSPGVPAADPDGNPLRWVGTARRQLCKELPTADGKRLLLPYHYELADPEGIDTPWVGLPLEADALTVSDGGWQRLPIRYYDDPFVMGVQDGVVLNETGLWMISLKVDHTPDADTRAVRARRRARLEINGRDATLHHMVRQNEHNGDFLINTIHWSEVLKRGTRITASARIDGTDLTDALPINAYLRVYLVRCTEEEDDGMLRDFPRSIYTPPPPPPPPAPPAPTPPRPGSPSSSAPPADYSGGHTVVNINGNWYAYYGYGTVGPVPDDGTGQVPSFDGPGGKRTINTYP</sequence>
<reference evidence="2 3" key="1">
    <citation type="submission" date="2023-07" db="EMBL/GenBank/DDBJ databases">
        <title>Sequencing the genomes of 1000 actinobacteria strains.</title>
        <authorList>
            <person name="Klenk H.-P."/>
        </authorList>
    </citation>
    <scope>NUCLEOTIDE SEQUENCE [LARGE SCALE GENOMIC DNA]</scope>
    <source>
        <strain evidence="2 3">DSM 44109</strain>
    </source>
</reference>
<feature type="region of interest" description="Disordered" evidence="1">
    <location>
        <begin position="295"/>
        <end position="335"/>
    </location>
</feature>
<evidence type="ECO:0000313" key="3">
    <source>
        <dbReference type="Proteomes" id="UP001230426"/>
    </source>
</evidence>
<feature type="region of interest" description="Disordered" evidence="1">
    <location>
        <begin position="361"/>
        <end position="382"/>
    </location>
</feature>
<accession>A0ABT9RMZ3</accession>
<dbReference type="EMBL" id="JAUSRB010000004">
    <property type="protein sequence ID" value="MDP9870458.1"/>
    <property type="molecule type" value="Genomic_DNA"/>
</dbReference>
<keyword evidence="3" id="KW-1185">Reference proteome</keyword>
<proteinExistence type="predicted"/>
<organism evidence="2 3">
    <name type="scientific">Streptosporangium brasiliense</name>
    <dbReference type="NCBI Taxonomy" id="47480"/>
    <lineage>
        <taxon>Bacteria</taxon>
        <taxon>Bacillati</taxon>
        <taxon>Actinomycetota</taxon>
        <taxon>Actinomycetes</taxon>
        <taxon>Streptosporangiales</taxon>
        <taxon>Streptosporangiaceae</taxon>
        <taxon>Streptosporangium</taxon>
    </lineage>
</organism>
<name>A0ABT9RMZ3_9ACTN</name>
<gene>
    <name evidence="2" type="ORF">J2S55_009796</name>
</gene>
<evidence type="ECO:0000313" key="2">
    <source>
        <dbReference type="EMBL" id="MDP9870458.1"/>
    </source>
</evidence>
<feature type="compositionally biased region" description="Pro residues" evidence="1">
    <location>
        <begin position="303"/>
        <end position="322"/>
    </location>
</feature>
<comment type="caution">
    <text evidence="2">The sequence shown here is derived from an EMBL/GenBank/DDBJ whole genome shotgun (WGS) entry which is preliminary data.</text>
</comment>